<dbReference type="WBParaSite" id="nRc.2.0.1.t28831-RA">
    <property type="protein sequence ID" value="nRc.2.0.1.t28831-RA"/>
    <property type="gene ID" value="nRc.2.0.1.g28831"/>
</dbReference>
<accession>A0A915JRI3</accession>
<proteinExistence type="predicted"/>
<evidence type="ECO:0000313" key="2">
    <source>
        <dbReference type="WBParaSite" id="nRc.2.0.1.t28831-RA"/>
    </source>
</evidence>
<protein>
    <submittedName>
        <fullName evidence="2">Uncharacterized protein</fullName>
    </submittedName>
</protein>
<evidence type="ECO:0000313" key="1">
    <source>
        <dbReference type="Proteomes" id="UP000887565"/>
    </source>
</evidence>
<dbReference type="Proteomes" id="UP000887565">
    <property type="component" value="Unplaced"/>
</dbReference>
<reference evidence="2" key="1">
    <citation type="submission" date="2022-11" db="UniProtKB">
        <authorList>
            <consortium name="WormBaseParasite"/>
        </authorList>
    </citation>
    <scope>IDENTIFICATION</scope>
</reference>
<dbReference type="AlphaFoldDB" id="A0A915JRI3"/>
<sequence length="94" mass="10521">MNEEDFLSMSGSIIENALGANGGDMRRTTMSWAMPFIRTLEETLANVEDTEDISDEDIEELTTIFQSLGNSCSTNNINNNNNNNKIETIQNRQS</sequence>
<organism evidence="1 2">
    <name type="scientific">Romanomermis culicivorax</name>
    <name type="common">Nematode worm</name>
    <dbReference type="NCBI Taxonomy" id="13658"/>
    <lineage>
        <taxon>Eukaryota</taxon>
        <taxon>Metazoa</taxon>
        <taxon>Ecdysozoa</taxon>
        <taxon>Nematoda</taxon>
        <taxon>Enoplea</taxon>
        <taxon>Dorylaimia</taxon>
        <taxon>Mermithida</taxon>
        <taxon>Mermithoidea</taxon>
        <taxon>Mermithidae</taxon>
        <taxon>Romanomermis</taxon>
    </lineage>
</organism>
<keyword evidence="1" id="KW-1185">Reference proteome</keyword>
<name>A0A915JRI3_ROMCU</name>